<evidence type="ECO:0000313" key="3">
    <source>
        <dbReference type="EMBL" id="CBX93522.1"/>
    </source>
</evidence>
<protein>
    <recommendedName>
        <fullName evidence="2">Heterokaryon incompatibility domain-containing protein</fullName>
    </recommendedName>
</protein>
<dbReference type="GeneID" id="13282919"/>
<dbReference type="Pfam" id="PF06985">
    <property type="entry name" value="HET"/>
    <property type="match status" value="1"/>
</dbReference>
<dbReference type="STRING" id="985895.E4ZPY7"/>
<dbReference type="InterPro" id="IPR052895">
    <property type="entry name" value="HetReg/Transcr_Mod"/>
</dbReference>
<evidence type="ECO:0000259" key="2">
    <source>
        <dbReference type="Pfam" id="PF06985"/>
    </source>
</evidence>
<feature type="domain" description="Heterokaryon incompatibility" evidence="2">
    <location>
        <begin position="58"/>
        <end position="239"/>
    </location>
</feature>
<dbReference type="Proteomes" id="UP000002668">
    <property type="component" value="Genome"/>
</dbReference>
<dbReference type="InParanoid" id="E4ZPY7"/>
<keyword evidence="4" id="KW-1185">Reference proteome</keyword>
<reference evidence="4" key="1">
    <citation type="journal article" date="2011" name="Nat. Commun.">
        <title>Effector diversification within compartments of the Leptosphaeria maculans genome affected by Repeat-Induced Point mutations.</title>
        <authorList>
            <person name="Rouxel T."/>
            <person name="Grandaubert J."/>
            <person name="Hane J.K."/>
            <person name="Hoede C."/>
            <person name="van de Wouw A.P."/>
            <person name="Couloux A."/>
            <person name="Dominguez V."/>
            <person name="Anthouard V."/>
            <person name="Bally P."/>
            <person name="Bourras S."/>
            <person name="Cozijnsen A.J."/>
            <person name="Ciuffetti L.M."/>
            <person name="Degrave A."/>
            <person name="Dilmaghani A."/>
            <person name="Duret L."/>
            <person name="Fudal I."/>
            <person name="Goodwin S.B."/>
            <person name="Gout L."/>
            <person name="Glaser N."/>
            <person name="Linglin J."/>
            <person name="Kema G.H.J."/>
            <person name="Lapalu N."/>
            <person name="Lawrence C.B."/>
            <person name="May K."/>
            <person name="Meyer M."/>
            <person name="Ollivier B."/>
            <person name="Poulain J."/>
            <person name="Schoch C.L."/>
            <person name="Simon A."/>
            <person name="Spatafora J.W."/>
            <person name="Stachowiak A."/>
            <person name="Turgeon B.G."/>
            <person name="Tyler B.M."/>
            <person name="Vincent D."/>
            <person name="Weissenbach J."/>
            <person name="Amselem J."/>
            <person name="Quesneville H."/>
            <person name="Oliver R.P."/>
            <person name="Wincker P."/>
            <person name="Balesdent M.-H."/>
            <person name="Howlett B.J."/>
        </authorList>
    </citation>
    <scope>NUCLEOTIDE SEQUENCE [LARGE SCALE GENOMIC DNA]</scope>
    <source>
        <strain evidence="4">JN3 / isolate v23.1.3 / race Av1-4-5-6-7-8</strain>
    </source>
</reference>
<dbReference type="PANTHER" id="PTHR24148:SF64">
    <property type="entry name" value="HETEROKARYON INCOMPATIBILITY DOMAIN-CONTAINING PROTEIN"/>
    <property type="match status" value="1"/>
</dbReference>
<name>E4ZPY7_LEPMJ</name>
<dbReference type="PANTHER" id="PTHR24148">
    <property type="entry name" value="ANKYRIN REPEAT DOMAIN-CONTAINING PROTEIN 39 HOMOLOG-RELATED"/>
    <property type="match status" value="1"/>
</dbReference>
<evidence type="ECO:0000256" key="1">
    <source>
        <dbReference type="SAM" id="MobiDB-lite"/>
    </source>
</evidence>
<feature type="region of interest" description="Disordered" evidence="1">
    <location>
        <begin position="74"/>
        <end position="96"/>
    </location>
</feature>
<dbReference type="EMBL" id="FP929105">
    <property type="protein sequence ID" value="CBX93522.1"/>
    <property type="molecule type" value="Genomic_DNA"/>
</dbReference>
<sequence>MDPREVPTTYQYQPLEKGQIRLLQISWRIEPNSGTRVPIYRLIPRYLPPQPHEPALEYEAISYQWGAPLRISGLPIDMSEEPEPDSEPNPPPTPTIGLTKNLTEALSCLLTHSTTNLLWIDQLCINQGTSPTALTERSVQVSQMSKIYTLATRVLVWTGPADTHSSNCREYLDGLASWISTYPDRERIIPGSQTYNPDRRYVLVRSTFSRTAPTDGKFAPSILRFWARPWFTRGWIVQEFLLAREILVIAGQTTFSAQDLFDMHAVPVAAGQAETVRRSHLLMNMRLRPFGEHQPLRFLRIMHEVAGRFDTQFLCDALYACLGLLGASHNAFEPDFEASVRSNFTRFAASLAEGYGSLDFLSMWSANLDEVLTATPQELRGFPSWVPSWSMWPLQAPFRLAVGGVRMLGYKVQWDACGGRRHVFQLPDGSGAYKGSVAVTDRLVVRGRVIDTVDRIAGDAVFNRYWDFKSEMVEADHAYLDDLVAKIQKALKGLDHWTRRDMLRFLSVVAANGAEWVEDTETTFPWKEYNDLVDCDQALGLCLSVGRGRRFMRTKGGKAGEEGRLGLAPAFGTKVGSLIVVLHGCSVPIVLECADEELGEYKVVGDCYVEGVMLGEAVEGWRVEEAQTFVLV</sequence>
<dbReference type="AlphaFoldDB" id="E4ZPY7"/>
<dbReference type="HOGENOM" id="CLU_004184_7_3_1"/>
<dbReference type="VEuPathDB" id="FungiDB:LEMA_P044230.1"/>
<evidence type="ECO:0000313" key="4">
    <source>
        <dbReference type="Proteomes" id="UP000002668"/>
    </source>
</evidence>
<proteinExistence type="predicted"/>
<dbReference type="OMA" id="HEPALEY"/>
<gene>
    <name evidence="3" type="ORF">LEMA_P044230.1</name>
</gene>
<accession>E4ZPY7</accession>
<dbReference type="InterPro" id="IPR010730">
    <property type="entry name" value="HET"/>
</dbReference>
<dbReference type="OrthoDB" id="3548654at2759"/>
<organism evidence="4">
    <name type="scientific">Leptosphaeria maculans (strain JN3 / isolate v23.1.3 / race Av1-4-5-6-7-8)</name>
    <name type="common">Blackleg fungus</name>
    <name type="synonym">Phoma lingam</name>
    <dbReference type="NCBI Taxonomy" id="985895"/>
    <lineage>
        <taxon>Eukaryota</taxon>
        <taxon>Fungi</taxon>
        <taxon>Dikarya</taxon>
        <taxon>Ascomycota</taxon>
        <taxon>Pezizomycotina</taxon>
        <taxon>Dothideomycetes</taxon>
        <taxon>Pleosporomycetidae</taxon>
        <taxon>Pleosporales</taxon>
        <taxon>Pleosporineae</taxon>
        <taxon>Leptosphaeriaceae</taxon>
        <taxon>Plenodomus</taxon>
        <taxon>Plenodomus lingam/Leptosphaeria maculans species complex</taxon>
    </lineage>
</organism>
<dbReference type="Pfam" id="PF26639">
    <property type="entry name" value="Het-6_barrel"/>
    <property type="match status" value="1"/>
</dbReference>